<evidence type="ECO:0000313" key="2">
    <source>
        <dbReference type="EMBL" id="MEQ2473554.1"/>
    </source>
</evidence>
<comment type="caution">
    <text evidence="2">The sequence shown here is derived from an EMBL/GenBank/DDBJ whole genome shotgun (WGS) entry which is preliminary data.</text>
</comment>
<sequence>MLSIYSTRFSEKGISFDSQIQVSESLPCPELTCCAILSNILENAMHAVEKLPEERRQISLNIFEKSGHLLMLGKNPTDVPPVFSDDVPVTKKSDHGIGVQSIIYYVEKEQGQYQFYMEGRDFVVRIIL</sequence>
<dbReference type="Pfam" id="PF14501">
    <property type="entry name" value="HATPase_c_5"/>
    <property type="match status" value="1"/>
</dbReference>
<dbReference type="SUPFAM" id="SSF55874">
    <property type="entry name" value="ATPase domain of HSP90 chaperone/DNA topoisomerase II/histidine kinase"/>
    <property type="match status" value="1"/>
</dbReference>
<keyword evidence="2" id="KW-0067">ATP-binding</keyword>
<evidence type="ECO:0000313" key="3">
    <source>
        <dbReference type="Proteomes" id="UP001438008"/>
    </source>
</evidence>
<keyword evidence="3" id="KW-1185">Reference proteome</keyword>
<dbReference type="Gene3D" id="3.30.565.10">
    <property type="entry name" value="Histidine kinase-like ATPase, C-terminal domain"/>
    <property type="match status" value="1"/>
</dbReference>
<dbReference type="GO" id="GO:0005524">
    <property type="term" value="F:ATP binding"/>
    <property type="evidence" value="ECO:0007669"/>
    <property type="project" value="UniProtKB-KW"/>
</dbReference>
<dbReference type="Proteomes" id="UP001438008">
    <property type="component" value="Unassembled WGS sequence"/>
</dbReference>
<keyword evidence="2" id="KW-0547">Nucleotide-binding</keyword>
<protein>
    <submittedName>
        <fullName evidence="2">ATP-binding protein</fullName>
    </submittedName>
</protein>
<evidence type="ECO:0000259" key="1">
    <source>
        <dbReference type="Pfam" id="PF14501"/>
    </source>
</evidence>
<proteinExistence type="predicted"/>
<gene>
    <name evidence="2" type="ORF">WMO29_13810</name>
</gene>
<dbReference type="InterPro" id="IPR032834">
    <property type="entry name" value="NatK-like_C"/>
</dbReference>
<dbReference type="InterPro" id="IPR036890">
    <property type="entry name" value="HATPase_C_sf"/>
</dbReference>
<name>A0ABV1FKF0_9FIRM</name>
<reference evidence="2 3" key="1">
    <citation type="submission" date="2024-03" db="EMBL/GenBank/DDBJ databases">
        <title>Human intestinal bacterial collection.</title>
        <authorList>
            <person name="Pauvert C."/>
            <person name="Hitch T.C.A."/>
            <person name="Clavel T."/>
        </authorList>
    </citation>
    <scope>NUCLEOTIDE SEQUENCE [LARGE SCALE GENOMIC DNA]</scope>
    <source>
        <strain evidence="2 3">CLA-AA-H132</strain>
    </source>
</reference>
<accession>A0ABV1FKF0</accession>
<dbReference type="RefSeq" id="WP_349165207.1">
    <property type="nucleotide sequence ID" value="NZ_JBBMFE010000015.1"/>
</dbReference>
<dbReference type="EMBL" id="JBBMFE010000015">
    <property type="protein sequence ID" value="MEQ2473554.1"/>
    <property type="molecule type" value="Genomic_DNA"/>
</dbReference>
<dbReference type="CDD" id="cd16935">
    <property type="entry name" value="HATPase_AgrC-ComD-like"/>
    <property type="match status" value="1"/>
</dbReference>
<organism evidence="2 3">
    <name type="scientific">Laedolimicola intestinihominis</name>
    <dbReference type="NCBI Taxonomy" id="3133166"/>
    <lineage>
        <taxon>Bacteria</taxon>
        <taxon>Bacillati</taxon>
        <taxon>Bacillota</taxon>
        <taxon>Clostridia</taxon>
        <taxon>Lachnospirales</taxon>
        <taxon>Lachnospiraceae</taxon>
        <taxon>Laedolimicola</taxon>
    </lineage>
</organism>
<feature type="domain" description="Sensor histidine kinase NatK-like C-terminal" evidence="1">
    <location>
        <begin position="33"/>
        <end position="127"/>
    </location>
</feature>